<accession>A0A915D8X5</accession>
<evidence type="ECO:0000313" key="2">
    <source>
        <dbReference type="WBParaSite" id="jg17356"/>
    </source>
</evidence>
<organism evidence="1 2">
    <name type="scientific">Ditylenchus dipsaci</name>
    <dbReference type="NCBI Taxonomy" id="166011"/>
    <lineage>
        <taxon>Eukaryota</taxon>
        <taxon>Metazoa</taxon>
        <taxon>Ecdysozoa</taxon>
        <taxon>Nematoda</taxon>
        <taxon>Chromadorea</taxon>
        <taxon>Rhabditida</taxon>
        <taxon>Tylenchina</taxon>
        <taxon>Tylenchomorpha</taxon>
        <taxon>Sphaerularioidea</taxon>
        <taxon>Anguinidae</taxon>
        <taxon>Anguininae</taxon>
        <taxon>Ditylenchus</taxon>
    </lineage>
</organism>
<dbReference type="Proteomes" id="UP000887574">
    <property type="component" value="Unplaced"/>
</dbReference>
<evidence type="ECO:0000313" key="1">
    <source>
        <dbReference type="Proteomes" id="UP000887574"/>
    </source>
</evidence>
<keyword evidence="1" id="KW-1185">Reference proteome</keyword>
<protein>
    <submittedName>
        <fullName evidence="2">MULE transposase domain-containing protein</fullName>
    </submittedName>
</protein>
<reference evidence="2" key="1">
    <citation type="submission" date="2022-11" db="UniProtKB">
        <authorList>
            <consortium name="WormBaseParasite"/>
        </authorList>
    </citation>
    <scope>IDENTIFICATION</scope>
</reference>
<dbReference type="WBParaSite" id="jg17356">
    <property type="protein sequence ID" value="jg17356"/>
    <property type="gene ID" value="jg17356"/>
</dbReference>
<proteinExistence type="predicted"/>
<dbReference type="AlphaFoldDB" id="A0A915D8X5"/>
<sequence length="161" mass="18678">MLMVSFRDVDSGAVAGQKRMIIMSSLFMMDKFPTNSSIAADGTFFSRPAVWRQIYAWHLRIKNTFVPAVVVFMGERTERANTEMLGAISEIIRQSFGREWTVEQVMTEFELAIRLAVRRQFGTGVIHLSCYFYYSYCLRKKLKKLKLKKMQQGACFQSIYP</sequence>
<name>A0A915D8X5_9BILA</name>